<dbReference type="InterPro" id="IPR050093">
    <property type="entry name" value="ABC_SmlMolc_Importer"/>
</dbReference>
<organism evidence="5 6">
    <name type="scientific">Paralimibaculum aggregatum</name>
    <dbReference type="NCBI Taxonomy" id="3036245"/>
    <lineage>
        <taxon>Bacteria</taxon>
        <taxon>Pseudomonadati</taxon>
        <taxon>Pseudomonadota</taxon>
        <taxon>Alphaproteobacteria</taxon>
        <taxon>Rhodobacterales</taxon>
        <taxon>Paracoccaceae</taxon>
        <taxon>Paralimibaculum</taxon>
    </lineage>
</organism>
<keyword evidence="6" id="KW-1185">Reference proteome</keyword>
<dbReference type="SUPFAM" id="SSF50331">
    <property type="entry name" value="MOP-like"/>
    <property type="match status" value="1"/>
</dbReference>
<dbReference type="SMART" id="SM00382">
    <property type="entry name" value="AAA"/>
    <property type="match status" value="1"/>
</dbReference>
<protein>
    <submittedName>
        <fullName evidence="5">Polyamine ABC transporter ATP-binding protein</fullName>
    </submittedName>
</protein>
<dbReference type="RefSeq" id="WP_285670249.1">
    <property type="nucleotide sequence ID" value="NZ_BSYI01000004.1"/>
</dbReference>
<feature type="domain" description="ABC transporter" evidence="4">
    <location>
        <begin position="9"/>
        <end position="239"/>
    </location>
</feature>
<dbReference type="Gene3D" id="2.40.50.100">
    <property type="match status" value="1"/>
</dbReference>
<evidence type="ECO:0000259" key="4">
    <source>
        <dbReference type="PROSITE" id="PS50893"/>
    </source>
</evidence>
<dbReference type="InterPro" id="IPR017871">
    <property type="entry name" value="ABC_transporter-like_CS"/>
</dbReference>
<reference evidence="5 6" key="1">
    <citation type="submission" date="2023-04" db="EMBL/GenBank/DDBJ databases">
        <title>Marinoamorphus aggregata gen. nov., sp. Nov., isolate from tissue of brittle star Ophioplocus japonicus.</title>
        <authorList>
            <person name="Kawano K."/>
            <person name="Sawayama S."/>
            <person name="Nakagawa S."/>
        </authorList>
    </citation>
    <scope>NUCLEOTIDE SEQUENCE [LARGE SCALE GENOMIC DNA]</scope>
    <source>
        <strain evidence="5 6">NKW23</strain>
    </source>
</reference>
<dbReference type="GO" id="GO:0005524">
    <property type="term" value="F:ATP binding"/>
    <property type="evidence" value="ECO:0007669"/>
    <property type="project" value="UniProtKB-KW"/>
</dbReference>
<keyword evidence="2" id="KW-0547">Nucleotide-binding</keyword>
<dbReference type="InterPro" id="IPR008995">
    <property type="entry name" value="Mo/tungstate-bd_C_term_dom"/>
</dbReference>
<dbReference type="InterPro" id="IPR013611">
    <property type="entry name" value="Transp-assoc_OB_typ2"/>
</dbReference>
<evidence type="ECO:0000256" key="1">
    <source>
        <dbReference type="ARBA" id="ARBA00022448"/>
    </source>
</evidence>
<dbReference type="PANTHER" id="PTHR42781">
    <property type="entry name" value="SPERMIDINE/PUTRESCINE IMPORT ATP-BINDING PROTEIN POTA"/>
    <property type="match status" value="1"/>
</dbReference>
<accession>A0ABQ6LE17</accession>
<gene>
    <name evidence="5" type="primary">potA_1</name>
    <name evidence="5" type="ORF">LNKW23_08000</name>
</gene>
<dbReference type="SUPFAM" id="SSF52540">
    <property type="entry name" value="P-loop containing nucleoside triphosphate hydrolases"/>
    <property type="match status" value="1"/>
</dbReference>
<dbReference type="PROSITE" id="PS50893">
    <property type="entry name" value="ABC_TRANSPORTER_2"/>
    <property type="match status" value="1"/>
</dbReference>
<dbReference type="EMBL" id="BSYI01000004">
    <property type="protein sequence ID" value="GMG81587.1"/>
    <property type="molecule type" value="Genomic_DNA"/>
</dbReference>
<dbReference type="Proteomes" id="UP001239909">
    <property type="component" value="Unassembled WGS sequence"/>
</dbReference>
<dbReference type="InterPro" id="IPR027417">
    <property type="entry name" value="P-loop_NTPase"/>
</dbReference>
<evidence type="ECO:0000313" key="6">
    <source>
        <dbReference type="Proteomes" id="UP001239909"/>
    </source>
</evidence>
<dbReference type="Pfam" id="PF00005">
    <property type="entry name" value="ABC_tran"/>
    <property type="match status" value="1"/>
</dbReference>
<dbReference type="Gene3D" id="3.40.50.300">
    <property type="entry name" value="P-loop containing nucleotide triphosphate hydrolases"/>
    <property type="match status" value="1"/>
</dbReference>
<evidence type="ECO:0000313" key="5">
    <source>
        <dbReference type="EMBL" id="GMG81587.1"/>
    </source>
</evidence>
<name>A0ABQ6LE17_9RHOB</name>
<dbReference type="PROSITE" id="PS00211">
    <property type="entry name" value="ABC_TRANSPORTER_1"/>
    <property type="match status" value="1"/>
</dbReference>
<dbReference type="InterPro" id="IPR003439">
    <property type="entry name" value="ABC_transporter-like_ATP-bd"/>
</dbReference>
<dbReference type="PANTHER" id="PTHR42781:SF4">
    <property type="entry name" value="SPERMIDINE_PUTRESCINE IMPORT ATP-BINDING PROTEIN POTA"/>
    <property type="match status" value="1"/>
</dbReference>
<evidence type="ECO:0000256" key="3">
    <source>
        <dbReference type="ARBA" id="ARBA00022840"/>
    </source>
</evidence>
<dbReference type="InterPro" id="IPR003593">
    <property type="entry name" value="AAA+_ATPase"/>
</dbReference>
<proteinExistence type="predicted"/>
<comment type="caution">
    <text evidence="5">The sequence shown here is derived from an EMBL/GenBank/DDBJ whole genome shotgun (WGS) entry which is preliminary data.</text>
</comment>
<evidence type="ECO:0000256" key="2">
    <source>
        <dbReference type="ARBA" id="ARBA00022741"/>
    </source>
</evidence>
<dbReference type="Pfam" id="PF08402">
    <property type="entry name" value="TOBE_2"/>
    <property type="match status" value="1"/>
</dbReference>
<keyword evidence="1" id="KW-0813">Transport</keyword>
<keyword evidence="3 5" id="KW-0067">ATP-binding</keyword>
<sequence>MSGASGGALSLRGVTKDFGRTRAVEDVTLEIAQGEFVSLLGPSGSGKSTILMAIAGFVAPERGEILLDGRPILGLPPEQRAFGVVFQGYALFPHMTVAGNVEYPLKLRGIPRAERRERLAKALDQVRLGPLAGRYPRQLSGGQQQRVALARALVFEPPVILLDEPLSALDKKLRVDLQIELKALHERLGTTFVNVTHDQEEAMNMSDRIVILNEGRILQSGAPEALYNAPASRFVADFLGRANFLSGELSPLADGLARLTRGGAAVTVRAGAGSLLALRPERISVRAGGAADRPAGDGPATNRLAGRVASAVFNGAQVLYRVETDFGEILAIEPSFRAEGHLARGDAAELSWPVEAGVLLPEEPAP</sequence>